<dbReference type="PROSITE" id="PS50261">
    <property type="entry name" value="G_PROTEIN_RECEP_F2_4"/>
    <property type="match status" value="1"/>
</dbReference>
<dbReference type="InterPro" id="IPR027484">
    <property type="entry name" value="PInositol-4-P-5-kinase_N"/>
</dbReference>
<evidence type="ECO:0000256" key="9">
    <source>
        <dbReference type="SAM" id="Phobius"/>
    </source>
</evidence>
<dbReference type="GO" id="GO:0016308">
    <property type="term" value="F:1-phosphatidylinositol-4-phosphate 5-kinase activity"/>
    <property type="evidence" value="ECO:0007669"/>
    <property type="project" value="TreeGrafter"/>
</dbReference>
<dbReference type="GO" id="GO:0007166">
    <property type="term" value="P:cell surface receptor signaling pathway"/>
    <property type="evidence" value="ECO:0007669"/>
    <property type="project" value="InterPro"/>
</dbReference>
<evidence type="ECO:0000256" key="1">
    <source>
        <dbReference type="ARBA" id="ARBA00004141"/>
    </source>
</evidence>
<evidence type="ECO:0000259" key="11">
    <source>
        <dbReference type="PROSITE" id="PS50262"/>
    </source>
</evidence>
<dbReference type="InterPro" id="IPR023610">
    <property type="entry name" value="PInositol-4/5-P-5/4-kinase"/>
</dbReference>
<dbReference type="InterPro" id="IPR003591">
    <property type="entry name" value="Leu-rich_rpt_typical-subtyp"/>
</dbReference>
<dbReference type="GO" id="GO:0004930">
    <property type="term" value="F:G protein-coupled receptor activity"/>
    <property type="evidence" value="ECO:0007669"/>
    <property type="project" value="InterPro"/>
</dbReference>
<evidence type="ECO:0000259" key="12">
    <source>
        <dbReference type="PROSITE" id="PS51455"/>
    </source>
</evidence>
<dbReference type="InterPro" id="IPR017452">
    <property type="entry name" value="GPCR_Rhodpsn_7TM"/>
</dbReference>
<feature type="region of interest" description="Disordered" evidence="8">
    <location>
        <begin position="879"/>
        <end position="904"/>
    </location>
</feature>
<feature type="compositionally biased region" description="Low complexity" evidence="8">
    <location>
        <begin position="407"/>
        <end position="423"/>
    </location>
</feature>
<keyword evidence="7" id="KW-0418">Kinase</keyword>
<dbReference type="InterPro" id="IPR027483">
    <property type="entry name" value="PInositol-4-P-4/5-kinase_C_sf"/>
</dbReference>
<dbReference type="InterPro" id="IPR001611">
    <property type="entry name" value="Leu-rich_rpt"/>
</dbReference>
<keyword evidence="5 9" id="KW-1133">Transmembrane helix</keyword>
<dbReference type="Pfam" id="PF00002">
    <property type="entry name" value="7tm_2"/>
    <property type="match status" value="1"/>
</dbReference>
<dbReference type="InterPro" id="IPR032675">
    <property type="entry name" value="LRR_dom_sf"/>
</dbReference>
<comment type="caution">
    <text evidence="13">The sequence shown here is derived from an EMBL/GenBank/DDBJ whole genome shotgun (WGS) entry which is preliminary data.</text>
</comment>
<feature type="transmembrane region" description="Helical" evidence="9">
    <location>
        <begin position="743"/>
        <end position="767"/>
    </location>
</feature>
<dbReference type="PANTHER" id="PTHR23086:SF8">
    <property type="entry name" value="PHOSPHATIDYLINOSITOL 5-PHOSPHATE 4-KINASE, ISOFORM A"/>
    <property type="match status" value="1"/>
</dbReference>
<dbReference type="SMART" id="SM00364">
    <property type="entry name" value="LRR_BAC"/>
    <property type="match status" value="3"/>
</dbReference>
<keyword evidence="7" id="KW-0808">Transferase</keyword>
<evidence type="ECO:0000256" key="7">
    <source>
        <dbReference type="PROSITE-ProRule" id="PRU00781"/>
    </source>
</evidence>
<dbReference type="EMBL" id="RCMI01000359">
    <property type="protein sequence ID" value="KAG2915296.1"/>
    <property type="molecule type" value="Genomic_DNA"/>
</dbReference>
<evidence type="ECO:0000256" key="2">
    <source>
        <dbReference type="ARBA" id="ARBA00022614"/>
    </source>
</evidence>
<dbReference type="Gene3D" id="3.30.800.10">
    <property type="entry name" value="Phosphatidylinositol Phosphate Kinase II Beta"/>
    <property type="match status" value="1"/>
</dbReference>
<protein>
    <submittedName>
        <fullName evidence="13">Uncharacterized protein</fullName>
    </submittedName>
</protein>
<dbReference type="SMART" id="SM00369">
    <property type="entry name" value="LRR_TYP"/>
    <property type="match status" value="3"/>
</dbReference>
<evidence type="ECO:0000313" key="14">
    <source>
        <dbReference type="Proteomes" id="UP000774804"/>
    </source>
</evidence>
<dbReference type="SUPFAM" id="SSF56104">
    <property type="entry name" value="SAICAR synthase-like"/>
    <property type="match status" value="2"/>
</dbReference>
<dbReference type="PROSITE" id="PS50262">
    <property type="entry name" value="G_PROTEIN_RECEP_F1_2"/>
    <property type="match status" value="1"/>
</dbReference>
<dbReference type="Pfam" id="PF01504">
    <property type="entry name" value="PIP5K"/>
    <property type="match status" value="1"/>
</dbReference>
<sequence>MSTDEHLSMMDEAELDVQQKEFEEVVDMQSSEPGPLRREQVTKRLSILGRNPFTQAHIYTTATLTGLHLSDIDAISEFPHIQHLVCRQNELQSLSPLQHIPLLLTLNAAENQLTEVLDFKVPKCCLDNAWVDGARWIGSLLRKATLDKNQIVSMPRHELASTHPFLLELRLAYNAIEEISGVSQLQFLRLLDLSHNRLTSIRGLVGDEDPRGLQALETLLLGHNQLTAIDSGVAFLPRLTRLDVAHNQLKTLSNLEDCVRLQRLELAHNNVGDINELNCLASLRYLGQMSLHGNPLVEAQVSRVFYRGRVLRRLLQLEKLDDEQVTSKEKVKALVMHGSDLEARQQVAAKYLPGQEFTDFLPPLNFEDDEQLELPLYRAPSLDEPTRTSGPAAASPQRSIAFTCRMPAPRRALRPSSPAPDSDTNCTSPQYQAVSTPTRTSAQEFDLLVDEVVRSRSHSHALSAILGANSQVSASASTSLDWRPSSQAQLQIGNSATQLQREQVAEGEEKTELPVRLVNWRRQRRHWKKVLFWVGAVGVFIGFFALSFAAPKQVQTLAPIVLGAGLSLVSTLLVLVSFLRRRRLRRRPNELLAFVALSEFGLAALTMIHVLTLCSAEDGGCRPMGLTTCSIAASLEMFMLLAGVGWFGAAILHLFVSVSNPFASYKRQLVLYHLVVWGLSLIASIATPLILFSGHTQDKFPLSDAEACRMVALILPLLPSDAGESVANRRRRLAQWQELNLEFWGLLIAIVVLVVVAAQLSLVVGWWRSNSGTIIALKARRRLMKRMTIYVHALNAMWLVLLVVFFVYRSNTSALDYVQVEGVAQPTDGGMNFLNAFFHFVLTGKGFVTGVVWLSVNKPCCAFGLVFCGLHQCKDSDDSPSLGQSASGSSQSASFSGSSNREIRGQRANQAAILSETVMSMEAGVLAPHETPMLSPSSTVSNFEAHESVRESSALRPPEQHSLPTLSSVLEPASMARSSRSSSSSYEASTVESYEASQNNETLQREIIYYTVCGITKAIIRSAERARSSSVNATESGVVSGEENVANARDRDGGLVETTLFVGAERDSTLVNSSFISHVQSVMILSSPRAYCEPRVSLPVASLRRSLAAFDEERVYIPRPTSFTAASTLEYSSIWRQPHLQHSQNQENPSPQSARLSLTASSVMFHTFQQTPGRFSLYPVSQVPFELFEQEIELQSTRSSVDEPVEGRSTRSAVFAGLRRTATSAFSQGRGVFRSRSGSTEPTDSSNSTMTREFLPDDPKPKVFVDYAPREFRAIRLAFGLSDEKYLASFRTTAKERVSAGSSGAFMFFSGDNSLLVKSLKEKECRALVDMAPAYARYLTANPHSRLIRFFGCHRVRLYGRNFYFAVMSNVLHSERHTATITEKYDVKGSWVDRRARRPQRGDRVTCAECDATYTFDEGDTPVDSDNDRVSTDDHTVPQFPFHVHRPDVVFKDLDLERSLQLPRHIAVHLHSQIVSDCEFLRDIGIMDYSLLIGIHKCHFRTPRPGNANGIGTSTDFDDVFNRELHLDGPNSGVNLAPLGDNEVYFVGIIDILQQWDWEKQFEKAGKVLLGKSARGISAVAPTAYCRRFQARCAQILLGGPAPENLDPDCEVDSKAVNVKETKSRPDSKNIKEMAMTNLISDKA</sequence>
<feature type="transmembrane region" description="Helical" evidence="9">
    <location>
        <begin position="530"/>
        <end position="550"/>
    </location>
</feature>
<evidence type="ECO:0000259" key="10">
    <source>
        <dbReference type="PROSITE" id="PS50261"/>
    </source>
</evidence>
<feature type="domain" description="PIPK" evidence="12">
    <location>
        <begin position="1201"/>
        <end position="1597"/>
    </location>
</feature>
<feature type="compositionally biased region" description="Low complexity" evidence="8">
    <location>
        <begin position="971"/>
        <end position="997"/>
    </location>
</feature>
<feature type="region of interest" description="Disordered" evidence="8">
    <location>
        <begin position="379"/>
        <end position="437"/>
    </location>
</feature>
<organism evidence="13 14">
    <name type="scientific">Phytophthora cactorum</name>
    <dbReference type="NCBI Taxonomy" id="29920"/>
    <lineage>
        <taxon>Eukaryota</taxon>
        <taxon>Sar</taxon>
        <taxon>Stramenopiles</taxon>
        <taxon>Oomycota</taxon>
        <taxon>Peronosporomycetes</taxon>
        <taxon>Peronosporales</taxon>
        <taxon>Peronosporaceae</taxon>
        <taxon>Phytophthora</taxon>
    </lineage>
</organism>
<dbReference type="Pfam" id="PF13855">
    <property type="entry name" value="LRR_8"/>
    <property type="match status" value="1"/>
</dbReference>
<dbReference type="SMART" id="SM00330">
    <property type="entry name" value="PIPKc"/>
    <property type="match status" value="1"/>
</dbReference>
<evidence type="ECO:0000256" key="4">
    <source>
        <dbReference type="ARBA" id="ARBA00022737"/>
    </source>
</evidence>
<feature type="compositionally biased region" description="Low complexity" evidence="8">
    <location>
        <begin position="879"/>
        <end position="899"/>
    </location>
</feature>
<accession>A0A8T1C3W2</accession>
<feature type="region of interest" description="Disordered" evidence="8">
    <location>
        <begin position="1230"/>
        <end position="1255"/>
    </location>
</feature>
<feature type="transmembrane region" description="Helical" evidence="9">
    <location>
        <begin position="591"/>
        <end position="611"/>
    </location>
</feature>
<evidence type="ECO:0000256" key="8">
    <source>
        <dbReference type="SAM" id="MobiDB-lite"/>
    </source>
</evidence>
<dbReference type="Gene3D" id="3.30.810.10">
    <property type="entry name" value="2-Layer Sandwich"/>
    <property type="match status" value="1"/>
</dbReference>
<evidence type="ECO:0000313" key="13">
    <source>
        <dbReference type="EMBL" id="KAG2915296.1"/>
    </source>
</evidence>
<dbReference type="PANTHER" id="PTHR23086">
    <property type="entry name" value="PHOSPHATIDYLINOSITOL-4-PHOSPHATE 5-KINASE"/>
    <property type="match status" value="1"/>
</dbReference>
<dbReference type="VEuPathDB" id="FungiDB:PC110_g14370"/>
<feature type="domain" description="G-protein coupled receptors family 1 profile" evidence="11">
    <location>
        <begin position="570"/>
        <end position="843"/>
    </location>
</feature>
<dbReference type="VEuPathDB" id="FungiDB:PC110_g14369"/>
<keyword evidence="3 9" id="KW-0812">Transmembrane</keyword>
<keyword evidence="2" id="KW-0433">Leucine-rich repeat</keyword>
<feature type="domain" description="G-protein coupled receptors family 2 profile 2" evidence="10">
    <location>
        <begin position="556"/>
        <end position="686"/>
    </location>
</feature>
<dbReference type="GO" id="GO:0005524">
    <property type="term" value="F:ATP binding"/>
    <property type="evidence" value="ECO:0007669"/>
    <property type="project" value="UniProtKB-UniRule"/>
</dbReference>
<dbReference type="InterPro" id="IPR000832">
    <property type="entry name" value="GPCR_2_secretin-like"/>
</dbReference>
<dbReference type="SUPFAM" id="SSF81321">
    <property type="entry name" value="Family A G protein-coupled receptor-like"/>
    <property type="match status" value="1"/>
</dbReference>
<evidence type="ECO:0000256" key="5">
    <source>
        <dbReference type="ARBA" id="ARBA00022989"/>
    </source>
</evidence>
<feature type="transmembrane region" description="Helical" evidence="9">
    <location>
        <begin position="788"/>
        <end position="808"/>
    </location>
</feature>
<dbReference type="CDD" id="cd00139">
    <property type="entry name" value="PIPKc"/>
    <property type="match status" value="1"/>
</dbReference>
<feature type="compositionally biased region" description="Polar residues" evidence="8">
    <location>
        <begin position="1236"/>
        <end position="1251"/>
    </location>
</feature>
<name>A0A8T1C3W2_9STRA</name>
<dbReference type="SUPFAM" id="SSF52058">
    <property type="entry name" value="L domain-like"/>
    <property type="match status" value="1"/>
</dbReference>
<comment type="subcellular location">
    <subcellularLocation>
        <location evidence="1">Membrane</location>
        <topology evidence="1">Multi-pass membrane protein</topology>
    </subcellularLocation>
</comment>
<keyword evidence="4" id="KW-0677">Repeat</keyword>
<proteinExistence type="predicted"/>
<dbReference type="Proteomes" id="UP000774804">
    <property type="component" value="Unassembled WGS sequence"/>
</dbReference>
<evidence type="ECO:0000256" key="3">
    <source>
        <dbReference type="ARBA" id="ARBA00022692"/>
    </source>
</evidence>
<keyword evidence="6 9" id="KW-0472">Membrane</keyword>
<feature type="transmembrane region" description="Helical" evidence="9">
    <location>
        <begin position="670"/>
        <end position="692"/>
    </location>
</feature>
<feature type="transmembrane region" description="Helical" evidence="9">
    <location>
        <begin position="631"/>
        <end position="658"/>
    </location>
</feature>
<feature type="transmembrane region" description="Helical" evidence="9">
    <location>
        <begin position="556"/>
        <end position="579"/>
    </location>
</feature>
<feature type="compositionally biased region" description="Polar residues" evidence="8">
    <location>
        <begin position="424"/>
        <end position="437"/>
    </location>
</feature>
<dbReference type="SMART" id="SM00365">
    <property type="entry name" value="LRR_SD22"/>
    <property type="match status" value="4"/>
</dbReference>
<dbReference type="GO" id="GO:0005886">
    <property type="term" value="C:plasma membrane"/>
    <property type="evidence" value="ECO:0007669"/>
    <property type="project" value="TreeGrafter"/>
</dbReference>
<dbReference type="InterPro" id="IPR002498">
    <property type="entry name" value="PInositol-4-P-4/5-kinase_core"/>
</dbReference>
<dbReference type="InterPro" id="IPR017981">
    <property type="entry name" value="GPCR_2-like_7TM"/>
</dbReference>
<evidence type="ECO:0000256" key="6">
    <source>
        <dbReference type="ARBA" id="ARBA00023136"/>
    </source>
</evidence>
<dbReference type="PROSITE" id="PS51455">
    <property type="entry name" value="PIPK"/>
    <property type="match status" value="1"/>
</dbReference>
<keyword evidence="7" id="KW-0067">ATP-binding</keyword>
<gene>
    <name evidence="13" type="ORF">PC115_g11436</name>
</gene>
<dbReference type="Gene3D" id="1.20.1070.10">
    <property type="entry name" value="Rhodopsin 7-helix transmembrane proteins"/>
    <property type="match status" value="1"/>
</dbReference>
<dbReference type="PROSITE" id="PS51450">
    <property type="entry name" value="LRR"/>
    <property type="match status" value="3"/>
</dbReference>
<keyword evidence="7" id="KW-0547">Nucleotide-binding</keyword>
<dbReference type="GO" id="GO:0046854">
    <property type="term" value="P:phosphatidylinositol phosphate biosynthetic process"/>
    <property type="evidence" value="ECO:0007669"/>
    <property type="project" value="TreeGrafter"/>
</dbReference>
<feature type="region of interest" description="Disordered" evidence="8">
    <location>
        <begin position="929"/>
        <end position="997"/>
    </location>
</feature>
<dbReference type="Gene3D" id="3.80.10.10">
    <property type="entry name" value="Ribonuclease Inhibitor"/>
    <property type="match status" value="3"/>
</dbReference>
<reference evidence="13" key="1">
    <citation type="submission" date="2018-10" db="EMBL/GenBank/DDBJ databases">
        <title>Effector identification in a new, highly contiguous assembly of the strawberry crown rot pathogen Phytophthora cactorum.</title>
        <authorList>
            <person name="Armitage A.D."/>
            <person name="Nellist C.F."/>
            <person name="Bates H."/>
            <person name="Vickerstaff R.J."/>
            <person name="Harrison R.J."/>
        </authorList>
    </citation>
    <scope>NUCLEOTIDE SEQUENCE</scope>
    <source>
        <strain evidence="13">4032</strain>
    </source>
</reference>